<dbReference type="Gramene" id="BGIOSGA016182-TA">
    <property type="protein sequence ID" value="BGIOSGA016182-PA"/>
    <property type="gene ID" value="BGIOSGA016182"/>
</dbReference>
<proteinExistence type="predicted"/>
<protein>
    <submittedName>
        <fullName evidence="1">Uncharacterized protein</fullName>
    </submittedName>
</protein>
<dbReference type="EMBL" id="CM000129">
    <property type="protein sequence ID" value="EEC77082.1"/>
    <property type="molecule type" value="Genomic_DNA"/>
</dbReference>
<dbReference type="Proteomes" id="UP000007015">
    <property type="component" value="Chromosome 4"/>
</dbReference>
<accession>B8ASQ3</accession>
<evidence type="ECO:0000313" key="2">
    <source>
        <dbReference type="Proteomes" id="UP000007015"/>
    </source>
</evidence>
<keyword evidence="2" id="KW-1185">Reference proteome</keyword>
<organism evidence="1 2">
    <name type="scientific">Oryza sativa subsp. indica</name>
    <name type="common">Rice</name>
    <dbReference type="NCBI Taxonomy" id="39946"/>
    <lineage>
        <taxon>Eukaryota</taxon>
        <taxon>Viridiplantae</taxon>
        <taxon>Streptophyta</taxon>
        <taxon>Embryophyta</taxon>
        <taxon>Tracheophyta</taxon>
        <taxon>Spermatophyta</taxon>
        <taxon>Magnoliopsida</taxon>
        <taxon>Liliopsida</taxon>
        <taxon>Poales</taxon>
        <taxon>Poaceae</taxon>
        <taxon>BOP clade</taxon>
        <taxon>Oryzoideae</taxon>
        <taxon>Oryzeae</taxon>
        <taxon>Oryzinae</taxon>
        <taxon>Oryza</taxon>
        <taxon>Oryza sativa</taxon>
    </lineage>
</organism>
<reference evidence="1 2" key="1">
    <citation type="journal article" date="2005" name="PLoS Biol.">
        <title>The genomes of Oryza sativa: a history of duplications.</title>
        <authorList>
            <person name="Yu J."/>
            <person name="Wang J."/>
            <person name="Lin W."/>
            <person name="Li S."/>
            <person name="Li H."/>
            <person name="Zhou J."/>
            <person name="Ni P."/>
            <person name="Dong W."/>
            <person name="Hu S."/>
            <person name="Zeng C."/>
            <person name="Zhang J."/>
            <person name="Zhang Y."/>
            <person name="Li R."/>
            <person name="Xu Z."/>
            <person name="Li S."/>
            <person name="Li X."/>
            <person name="Zheng H."/>
            <person name="Cong L."/>
            <person name="Lin L."/>
            <person name="Yin J."/>
            <person name="Geng J."/>
            <person name="Li G."/>
            <person name="Shi J."/>
            <person name="Liu J."/>
            <person name="Lv H."/>
            <person name="Li J."/>
            <person name="Wang J."/>
            <person name="Deng Y."/>
            <person name="Ran L."/>
            <person name="Shi X."/>
            <person name="Wang X."/>
            <person name="Wu Q."/>
            <person name="Li C."/>
            <person name="Ren X."/>
            <person name="Wang J."/>
            <person name="Wang X."/>
            <person name="Li D."/>
            <person name="Liu D."/>
            <person name="Zhang X."/>
            <person name="Ji Z."/>
            <person name="Zhao W."/>
            <person name="Sun Y."/>
            <person name="Zhang Z."/>
            <person name="Bao J."/>
            <person name="Han Y."/>
            <person name="Dong L."/>
            <person name="Ji J."/>
            <person name="Chen P."/>
            <person name="Wu S."/>
            <person name="Liu J."/>
            <person name="Xiao Y."/>
            <person name="Bu D."/>
            <person name="Tan J."/>
            <person name="Yang L."/>
            <person name="Ye C."/>
            <person name="Zhang J."/>
            <person name="Xu J."/>
            <person name="Zhou Y."/>
            <person name="Yu Y."/>
            <person name="Zhang B."/>
            <person name="Zhuang S."/>
            <person name="Wei H."/>
            <person name="Liu B."/>
            <person name="Lei M."/>
            <person name="Yu H."/>
            <person name="Li Y."/>
            <person name="Xu H."/>
            <person name="Wei S."/>
            <person name="He X."/>
            <person name="Fang L."/>
            <person name="Zhang Z."/>
            <person name="Zhang Y."/>
            <person name="Huang X."/>
            <person name="Su Z."/>
            <person name="Tong W."/>
            <person name="Li J."/>
            <person name="Tong Z."/>
            <person name="Li S."/>
            <person name="Ye J."/>
            <person name="Wang L."/>
            <person name="Fang L."/>
            <person name="Lei T."/>
            <person name="Chen C."/>
            <person name="Chen H."/>
            <person name="Xu Z."/>
            <person name="Li H."/>
            <person name="Huang H."/>
            <person name="Zhang F."/>
            <person name="Xu H."/>
            <person name="Li N."/>
            <person name="Zhao C."/>
            <person name="Li S."/>
            <person name="Dong L."/>
            <person name="Huang Y."/>
            <person name="Li L."/>
            <person name="Xi Y."/>
            <person name="Qi Q."/>
            <person name="Li W."/>
            <person name="Zhang B."/>
            <person name="Hu W."/>
            <person name="Zhang Y."/>
            <person name="Tian X."/>
            <person name="Jiao Y."/>
            <person name="Liang X."/>
            <person name="Jin J."/>
            <person name="Gao L."/>
            <person name="Zheng W."/>
            <person name="Hao B."/>
            <person name="Liu S."/>
            <person name="Wang W."/>
            <person name="Yuan L."/>
            <person name="Cao M."/>
            <person name="McDermott J."/>
            <person name="Samudrala R."/>
            <person name="Wang J."/>
            <person name="Wong G.K."/>
            <person name="Yang H."/>
        </authorList>
    </citation>
    <scope>NUCLEOTIDE SEQUENCE [LARGE SCALE GENOMIC DNA]</scope>
    <source>
        <strain evidence="2">cv. 93-11</strain>
    </source>
</reference>
<dbReference type="HOGENOM" id="CLU_113053_4_0_1"/>
<name>B8ASQ3_ORYSI</name>
<dbReference type="PANTHER" id="PTHR33699:SF23">
    <property type="entry name" value="EXPRESSED PROTEIN"/>
    <property type="match status" value="1"/>
</dbReference>
<gene>
    <name evidence="1" type="ORF">OsI_15482</name>
</gene>
<dbReference type="AlphaFoldDB" id="B8ASQ3"/>
<dbReference type="PANTHER" id="PTHR33699">
    <property type="entry name" value="EXPRESSED PROTEIN"/>
    <property type="match status" value="1"/>
</dbReference>
<evidence type="ECO:0000313" key="1">
    <source>
        <dbReference type="EMBL" id="EEC77082.1"/>
    </source>
</evidence>
<sequence length="202" mass="22242">MKERVRRRRIPAFGEWNYDGDGDLGGGGGCYGYGYRDGDWPVTQYFDSAMQARGLVISLPPSPKPPKKAVKWIDSGALGEEEVVDEKQRQRQHKVVVGLAVAGGEHGAARKQGKQSRVADGGAHAAMGYKGCRPAVVKAVDRDLYEIPPDMLCNKPRPLLGWCPMKLRRQLGEMWLYGKCGYMGWCLGGHSTLMSSSGKRLM</sequence>
<dbReference type="OMA" id="PAYKACR"/>